<dbReference type="InterPro" id="IPR040442">
    <property type="entry name" value="Pyrv_kinase-like_dom_sf"/>
</dbReference>
<dbReference type="PIRSF" id="PIRSF015582">
    <property type="entry name" value="Cit_lyase_B"/>
    <property type="match status" value="1"/>
</dbReference>
<feature type="domain" description="HpcH/HpaI aldolase/citrate lyase" evidence="4">
    <location>
        <begin position="116"/>
        <end position="221"/>
    </location>
</feature>
<dbReference type="InterPro" id="IPR011206">
    <property type="entry name" value="Citrate_lyase_beta/mcl1/mcl2"/>
</dbReference>
<comment type="caution">
    <text evidence="5">The sequence shown here is derived from an EMBL/GenBank/DDBJ whole genome shotgun (WGS) entry which is preliminary data.</text>
</comment>
<dbReference type="Gene3D" id="3.20.20.60">
    <property type="entry name" value="Phosphoenolpyruvate-binding domains"/>
    <property type="match status" value="1"/>
</dbReference>
<dbReference type="Pfam" id="PF03328">
    <property type="entry name" value="HpcH_HpaI"/>
    <property type="match status" value="2"/>
</dbReference>
<keyword evidence="3" id="KW-0460">Magnesium</keyword>
<evidence type="ECO:0000256" key="3">
    <source>
        <dbReference type="ARBA" id="ARBA00022842"/>
    </source>
</evidence>
<feature type="domain" description="HpcH/HpaI aldolase/citrate lyase" evidence="4">
    <location>
        <begin position="12"/>
        <end position="100"/>
    </location>
</feature>
<evidence type="ECO:0000313" key="6">
    <source>
        <dbReference type="Proteomes" id="UP000632535"/>
    </source>
</evidence>
<dbReference type="InterPro" id="IPR015813">
    <property type="entry name" value="Pyrv/PenolPyrv_kinase-like_dom"/>
</dbReference>
<dbReference type="InterPro" id="IPR005000">
    <property type="entry name" value="Aldolase/citrate-lyase_domain"/>
</dbReference>
<dbReference type="PANTHER" id="PTHR32308:SF10">
    <property type="entry name" value="CITRATE LYASE SUBUNIT BETA"/>
    <property type="match status" value="1"/>
</dbReference>
<dbReference type="EMBL" id="BMDG01000001">
    <property type="protein sequence ID" value="GGI04316.1"/>
    <property type="molecule type" value="Genomic_DNA"/>
</dbReference>
<reference evidence="6" key="1">
    <citation type="journal article" date="2019" name="Int. J. Syst. Evol. Microbiol.">
        <title>The Global Catalogue of Microorganisms (GCM) 10K type strain sequencing project: providing services to taxonomists for standard genome sequencing and annotation.</title>
        <authorList>
            <consortium name="The Broad Institute Genomics Platform"/>
            <consortium name="The Broad Institute Genome Sequencing Center for Infectious Disease"/>
            <person name="Wu L."/>
            <person name="Ma J."/>
        </authorList>
    </citation>
    <scope>NUCLEOTIDE SEQUENCE [LARGE SCALE GENOMIC DNA]</scope>
    <source>
        <strain evidence="6">CCM 8653</strain>
    </source>
</reference>
<organism evidence="5 6">
    <name type="scientific">Isoptericola cucumis</name>
    <dbReference type="NCBI Taxonomy" id="1776856"/>
    <lineage>
        <taxon>Bacteria</taxon>
        <taxon>Bacillati</taxon>
        <taxon>Actinomycetota</taxon>
        <taxon>Actinomycetes</taxon>
        <taxon>Micrococcales</taxon>
        <taxon>Promicromonosporaceae</taxon>
        <taxon>Isoptericola</taxon>
    </lineage>
</organism>
<comment type="cofactor">
    <cofactor evidence="1">
        <name>Mg(2+)</name>
        <dbReference type="ChEBI" id="CHEBI:18420"/>
    </cofactor>
</comment>
<dbReference type="PANTHER" id="PTHR32308">
    <property type="entry name" value="LYASE BETA SUBUNIT, PUTATIVE (AFU_ORTHOLOGUE AFUA_4G13030)-RELATED"/>
    <property type="match status" value="1"/>
</dbReference>
<dbReference type="GO" id="GO:0016829">
    <property type="term" value="F:lyase activity"/>
    <property type="evidence" value="ECO:0007669"/>
    <property type="project" value="UniProtKB-KW"/>
</dbReference>
<evidence type="ECO:0000256" key="2">
    <source>
        <dbReference type="ARBA" id="ARBA00022723"/>
    </source>
</evidence>
<name>A0ABQ2B3Q8_9MICO</name>
<protein>
    <submittedName>
        <fullName evidence="5">CoA ester lyase</fullName>
    </submittedName>
</protein>
<gene>
    <name evidence="5" type="ORF">GCM10007368_00550</name>
</gene>
<evidence type="ECO:0000256" key="1">
    <source>
        <dbReference type="ARBA" id="ARBA00001946"/>
    </source>
</evidence>
<dbReference type="SUPFAM" id="SSF51621">
    <property type="entry name" value="Phosphoenolpyruvate/pyruvate domain"/>
    <property type="match status" value="1"/>
</dbReference>
<evidence type="ECO:0000259" key="4">
    <source>
        <dbReference type="Pfam" id="PF03328"/>
    </source>
</evidence>
<keyword evidence="6" id="KW-1185">Reference proteome</keyword>
<dbReference type="Proteomes" id="UP000632535">
    <property type="component" value="Unassembled WGS sequence"/>
</dbReference>
<keyword evidence="2" id="KW-0479">Metal-binding</keyword>
<sequence>MNPDPFTLGPTLLFCPADRPDRYAKAASRADAVILDLEDAVAPGAKDAARRALVDRPLDDPADLARVIVRVNAVGTPDHEADLAALASTPYRTVMLPKADGHFVGPLLDRHGRPYAVVALCETAAGVLAAPALAARPEVVALAWGAEDLVASIGGTSSRGDDGRYRDVARHARSAVLLAAAAAGKPAIDAVHLDLADHDGLAAEARDAAASGFAATMCVHPAHVPAVREAYAPSAGEVAEARRLVEAADTTGVSGGVFTHDGRMVDGPVLRHAHAVLRRAGDTLGGPIVEEDGERR</sequence>
<keyword evidence="5" id="KW-0456">Lyase</keyword>
<evidence type="ECO:0000313" key="5">
    <source>
        <dbReference type="EMBL" id="GGI04316.1"/>
    </source>
</evidence>
<dbReference type="RefSeq" id="WP_188521653.1">
    <property type="nucleotide sequence ID" value="NZ_BMDG01000001.1"/>
</dbReference>
<proteinExistence type="predicted"/>
<accession>A0ABQ2B3Q8</accession>